<comment type="catalytic activity">
    <reaction evidence="3">
        <text>Endohydrolysis of (1-&gt;4)-alpha-D-glucosidic linkages in polysaccharides containing three or more (1-&gt;4)-alpha-linked D-glucose units.</text>
        <dbReference type="EC" id="3.2.1.1"/>
    </reaction>
</comment>
<keyword evidence="3" id="KW-0119">Carbohydrate metabolism</keyword>
<comment type="similarity">
    <text evidence="1 2">Belongs to the glycosyl hydrolase 13 family.</text>
</comment>
<proteinExistence type="inferred from homology"/>
<dbReference type="InterPro" id="IPR006047">
    <property type="entry name" value="GH13_cat_dom"/>
</dbReference>
<dbReference type="EMBL" id="FQXN01000008">
    <property type="protein sequence ID" value="SHH58299.1"/>
    <property type="molecule type" value="Genomic_DNA"/>
</dbReference>
<dbReference type="RefSeq" id="WP_073073994.1">
    <property type="nucleotide sequence ID" value="NZ_FQXN01000008.1"/>
</dbReference>
<dbReference type="PANTHER" id="PTHR10357:SF179">
    <property type="entry name" value="NEUTRAL AND BASIC AMINO ACID TRANSPORT PROTEIN RBAT"/>
    <property type="match status" value="1"/>
</dbReference>
<keyword evidence="3" id="KW-0378">Hydrolase</keyword>
<dbReference type="InterPro" id="IPR017853">
    <property type="entry name" value="GH"/>
</dbReference>
<evidence type="ECO:0000313" key="6">
    <source>
        <dbReference type="Proteomes" id="UP000242592"/>
    </source>
</evidence>
<dbReference type="AlphaFoldDB" id="A0A1M5U5S2"/>
<evidence type="ECO:0000256" key="1">
    <source>
        <dbReference type="ARBA" id="ARBA00008061"/>
    </source>
</evidence>
<accession>A0A1M5U5S2</accession>
<evidence type="ECO:0000256" key="2">
    <source>
        <dbReference type="RuleBase" id="RU003615"/>
    </source>
</evidence>
<dbReference type="InterPro" id="IPR045857">
    <property type="entry name" value="O16G_dom_2"/>
</dbReference>
<dbReference type="SUPFAM" id="SSF51445">
    <property type="entry name" value="(Trans)glycosidases"/>
    <property type="match status" value="1"/>
</dbReference>
<name>A0A1M5U5S2_9BACT</name>
<protein>
    <recommendedName>
        <fullName evidence="3">Alpha-amylase</fullName>
        <ecNumber evidence="3">3.2.1.1</ecNumber>
    </recommendedName>
</protein>
<dbReference type="GO" id="GO:0004556">
    <property type="term" value="F:alpha-amylase activity"/>
    <property type="evidence" value="ECO:0007669"/>
    <property type="project" value="UniProtKB-UniRule"/>
</dbReference>
<dbReference type="Pfam" id="PF00128">
    <property type="entry name" value="Alpha-amylase"/>
    <property type="match status" value="1"/>
</dbReference>
<evidence type="ECO:0000313" key="5">
    <source>
        <dbReference type="EMBL" id="SHH58299.1"/>
    </source>
</evidence>
<gene>
    <name evidence="5" type="ORF">SAMN02745199_1636</name>
</gene>
<dbReference type="GO" id="GO:0009313">
    <property type="term" value="P:oligosaccharide catabolic process"/>
    <property type="evidence" value="ECO:0007669"/>
    <property type="project" value="TreeGrafter"/>
</dbReference>
<dbReference type="PROSITE" id="PS51257">
    <property type="entry name" value="PROKAR_LIPOPROTEIN"/>
    <property type="match status" value="1"/>
</dbReference>
<feature type="domain" description="Glycosyl hydrolase family 13 catalytic" evidence="4">
    <location>
        <begin position="38"/>
        <end position="394"/>
    </location>
</feature>
<sequence length="544" mass="63473">MARKLIVILFATILLVLTSCVPFWFSSSPEQSSNIMYLIFVRSFYDSNGDGIGDLRGVGEKASYLKELGIDIVWLMPINEAVSYHGYDPINLYSIESDYGSFDDFFYMVSMLHKNGIRVVLDLVINHTSNKNPYFLDAIENTTNSKYWDWFIMSLDDHSGQNHWHYMINSKGQMVWYFGLFSETMPDYNYDNPSVREEIRRVIDFWLERGVDGFRFDALKNIYGYDYDDGIFESATFAKELAQYVYSKKPNAIIVGEVYSGDQNVLKSFYPMPVFNFTFMYNVRSNPEGADWLVSNSYLWYDSENFLFIDNHDLSDRFISNLEENLYKNSGSPRFYAKAQFALLNTLMVSMKGIPVIYYGNEIGQKGFKWNTDPYDVPMREPFQWYASKRDSGQTYWTKLLYSNAKITFGNANQDGAMYDDPDDGISVEEQEKISNSLLNYFKTIFNIRKRYKSLSIGEMSIKSDQKNLVVIERSYYNQKALVLINLDPFKENYYVIPTGYKQVFYADLNSPANGFIFSTEEKIIKQSITYTVKPRQVYIFVYE</sequence>
<keyword evidence="3" id="KW-0326">Glycosidase</keyword>
<dbReference type="STRING" id="1123380.SAMN02745199_1636"/>
<dbReference type="Gene3D" id="3.90.400.10">
    <property type="entry name" value="Oligo-1,6-glucosidase, Domain 2"/>
    <property type="match status" value="1"/>
</dbReference>
<reference evidence="6" key="1">
    <citation type="submission" date="2016-11" db="EMBL/GenBank/DDBJ databases">
        <authorList>
            <person name="Varghese N."/>
            <person name="Submissions S."/>
        </authorList>
    </citation>
    <scope>NUCLEOTIDE SEQUENCE [LARGE SCALE GENOMIC DNA]</scope>
    <source>
        <strain evidence="6">DSM 15807</strain>
    </source>
</reference>
<evidence type="ECO:0000256" key="3">
    <source>
        <dbReference type="RuleBase" id="RU361134"/>
    </source>
</evidence>
<dbReference type="PANTHER" id="PTHR10357">
    <property type="entry name" value="ALPHA-AMYLASE FAMILY MEMBER"/>
    <property type="match status" value="1"/>
</dbReference>
<dbReference type="EC" id="3.2.1.1" evidence="3"/>
<dbReference type="InterPro" id="IPR006046">
    <property type="entry name" value="Alpha_amylase"/>
</dbReference>
<dbReference type="Proteomes" id="UP000242592">
    <property type="component" value="Unassembled WGS sequence"/>
</dbReference>
<dbReference type="PRINTS" id="PR00110">
    <property type="entry name" value="ALPHAAMYLASE"/>
</dbReference>
<dbReference type="GO" id="GO:0043169">
    <property type="term" value="F:cation binding"/>
    <property type="evidence" value="ECO:0007669"/>
    <property type="project" value="InterPro"/>
</dbReference>
<keyword evidence="6" id="KW-1185">Reference proteome</keyword>
<dbReference type="SMART" id="SM00642">
    <property type="entry name" value="Aamy"/>
    <property type="match status" value="1"/>
</dbReference>
<organism evidence="5 6">
    <name type="scientific">Thermosipho atlanticus DSM 15807</name>
    <dbReference type="NCBI Taxonomy" id="1123380"/>
    <lineage>
        <taxon>Bacteria</taxon>
        <taxon>Thermotogati</taxon>
        <taxon>Thermotogota</taxon>
        <taxon>Thermotogae</taxon>
        <taxon>Thermotogales</taxon>
        <taxon>Fervidobacteriaceae</taxon>
        <taxon>Thermosipho</taxon>
    </lineage>
</organism>
<evidence type="ECO:0000259" key="4">
    <source>
        <dbReference type="SMART" id="SM00642"/>
    </source>
</evidence>
<dbReference type="Gene3D" id="3.20.20.80">
    <property type="entry name" value="Glycosidases"/>
    <property type="match status" value="1"/>
</dbReference>
<dbReference type="OrthoDB" id="9805159at2"/>